<sequence>MDQVMMDRSAMDQAEGLRRLFRAAPPEMLAVLPCGTVTTPWVASQLRARALAGRQVLALDEWQACGNLADCLGASPRFDLLQAVEGQVGEAQCVLEVMPGLRLAQVGRLVRALGSERVITQRTLAQLQGLQAGCDEWLLLAQAGEMQTLSPLLLAAPRLALVVDAQPKSVTTAWASLRRVAREVPQMAFSICHAGEYDAQTEAVLSSFCKLAASRLGVQVEQIGSLGEALAMGSDARTALATFMQRLLQVCRNPAAKPFETRFPASPASVRLSVP</sequence>
<accession>A0ABV2TID9</accession>
<dbReference type="Proteomes" id="UP001549691">
    <property type="component" value="Unassembled WGS sequence"/>
</dbReference>
<name>A0ABV2TID9_9RHOO</name>
<evidence type="ECO:0008006" key="3">
    <source>
        <dbReference type="Google" id="ProtNLM"/>
    </source>
</evidence>
<gene>
    <name evidence="1" type="ORF">ABXR19_05770</name>
</gene>
<keyword evidence="2" id="KW-1185">Reference proteome</keyword>
<comment type="caution">
    <text evidence="1">The sequence shown here is derived from an EMBL/GenBank/DDBJ whole genome shotgun (WGS) entry which is preliminary data.</text>
</comment>
<evidence type="ECO:0000313" key="1">
    <source>
        <dbReference type="EMBL" id="MET7013687.1"/>
    </source>
</evidence>
<dbReference type="EMBL" id="JBEWZI010000004">
    <property type="protein sequence ID" value="MET7013687.1"/>
    <property type="molecule type" value="Genomic_DNA"/>
</dbReference>
<proteinExistence type="predicted"/>
<reference evidence="1 2" key="1">
    <citation type="submission" date="2024-07" db="EMBL/GenBank/DDBJ databases">
        <title>Uliginosibacterium flavum JJ3220;KACC:17644.</title>
        <authorList>
            <person name="Kim M.K."/>
        </authorList>
    </citation>
    <scope>NUCLEOTIDE SEQUENCE [LARGE SCALE GENOMIC DNA]</scope>
    <source>
        <strain evidence="1 2">KACC:17644</strain>
    </source>
</reference>
<organism evidence="1 2">
    <name type="scientific">Uliginosibacterium flavum</name>
    <dbReference type="NCBI Taxonomy" id="1396831"/>
    <lineage>
        <taxon>Bacteria</taxon>
        <taxon>Pseudomonadati</taxon>
        <taxon>Pseudomonadota</taxon>
        <taxon>Betaproteobacteria</taxon>
        <taxon>Rhodocyclales</taxon>
        <taxon>Zoogloeaceae</taxon>
        <taxon>Uliginosibacterium</taxon>
    </lineage>
</organism>
<protein>
    <recommendedName>
        <fullName evidence="3">Flagellar biosynthesis protein FlhG</fullName>
    </recommendedName>
</protein>
<evidence type="ECO:0000313" key="2">
    <source>
        <dbReference type="Proteomes" id="UP001549691"/>
    </source>
</evidence>